<dbReference type="EMBL" id="BAAFSV010000001">
    <property type="protein sequence ID" value="GAB1309964.1"/>
    <property type="molecule type" value="Genomic_DNA"/>
</dbReference>
<organism evidence="2 3">
    <name type="scientific">Madurella fahalii</name>
    <dbReference type="NCBI Taxonomy" id="1157608"/>
    <lineage>
        <taxon>Eukaryota</taxon>
        <taxon>Fungi</taxon>
        <taxon>Dikarya</taxon>
        <taxon>Ascomycota</taxon>
        <taxon>Pezizomycotina</taxon>
        <taxon>Sordariomycetes</taxon>
        <taxon>Sordariomycetidae</taxon>
        <taxon>Sordariales</taxon>
        <taxon>Sordariales incertae sedis</taxon>
        <taxon>Madurella</taxon>
    </lineage>
</organism>
<keyword evidence="3" id="KW-1185">Reference proteome</keyword>
<sequence>MEVALTFGSIGDIITICQLAVQLRRVLGRGCNAIGSSEKEYQALREDLGLFVQILSQVVATYQEREYSVYLSSLDNATKAVVDDCAGLIEAALQHFGSRYQDNLRAGGSGNKWKDAYKKVEWSVKEKERLQELQEKLRQNTERLALLSVLAMRKSARVDNATMLARIDEVQRLVSAEATCRKEIIRLLKEQRNTVKRQADELGGIHDELVSQSGGILEALASAKQSFTAVVEVKKTLAEVAKAVISIQALASASTCLRFIDPTKDLPVIIEDALGGLFTIPAEWVDCLEWDTLYSLLRNWFRGRKGYEMVCRYGYFLEEEVSGECLDWELPLEISLRRGMRVCMSMAFAVNSPSPTCPQCHTKRNAPEGLMIQW</sequence>
<gene>
    <name evidence="2" type="ORF">MFIFM68171_00174</name>
</gene>
<evidence type="ECO:0000256" key="1">
    <source>
        <dbReference type="SAM" id="Coils"/>
    </source>
</evidence>
<reference evidence="2 3" key="1">
    <citation type="submission" date="2024-09" db="EMBL/GenBank/DDBJ databases">
        <title>Itraconazole resistance in Madurella fahalii resulting from another homologue of gene encoding cytochrome P450 14-alpha sterol demethylase (CYP51).</title>
        <authorList>
            <person name="Yoshioka I."/>
            <person name="Fahal A.H."/>
            <person name="Kaneko S."/>
            <person name="Yaguchi T."/>
        </authorList>
    </citation>
    <scope>NUCLEOTIDE SEQUENCE [LARGE SCALE GENOMIC DNA]</scope>
    <source>
        <strain evidence="2 3">IFM 68171</strain>
    </source>
</reference>
<dbReference type="PANTHER" id="PTHR38886">
    <property type="entry name" value="SESA DOMAIN-CONTAINING PROTEIN"/>
    <property type="match status" value="1"/>
</dbReference>
<dbReference type="Proteomes" id="UP001628179">
    <property type="component" value="Unassembled WGS sequence"/>
</dbReference>
<proteinExistence type="predicted"/>
<dbReference type="PANTHER" id="PTHR38886:SF1">
    <property type="entry name" value="NACHT-NTPASE AND P-LOOP NTPASES N-TERMINAL DOMAIN-CONTAINING PROTEIN"/>
    <property type="match status" value="1"/>
</dbReference>
<evidence type="ECO:0008006" key="4">
    <source>
        <dbReference type="Google" id="ProtNLM"/>
    </source>
</evidence>
<feature type="coiled-coil region" evidence="1">
    <location>
        <begin position="123"/>
        <end position="150"/>
    </location>
</feature>
<comment type="caution">
    <text evidence="2">The sequence shown here is derived from an EMBL/GenBank/DDBJ whole genome shotgun (WGS) entry which is preliminary data.</text>
</comment>
<evidence type="ECO:0000313" key="2">
    <source>
        <dbReference type="EMBL" id="GAB1309964.1"/>
    </source>
</evidence>
<dbReference type="GeneID" id="98170919"/>
<evidence type="ECO:0000313" key="3">
    <source>
        <dbReference type="Proteomes" id="UP001628179"/>
    </source>
</evidence>
<dbReference type="RefSeq" id="XP_070911697.1">
    <property type="nucleotide sequence ID" value="XM_071055596.1"/>
</dbReference>
<accession>A0ABQ0FWS9</accession>
<protein>
    <recommendedName>
        <fullName evidence="4">Fungal N-terminal domain-containing protein</fullName>
    </recommendedName>
</protein>
<name>A0ABQ0FWS9_9PEZI</name>
<keyword evidence="1" id="KW-0175">Coiled coil</keyword>